<dbReference type="Proteomes" id="UP000636800">
    <property type="component" value="Chromosome 10"/>
</dbReference>
<keyword evidence="3" id="KW-1185">Reference proteome</keyword>
<proteinExistence type="predicted"/>
<dbReference type="InterPro" id="IPR044216">
    <property type="entry name" value="WDL7"/>
</dbReference>
<gene>
    <name evidence="2" type="ORF">HPP92_020259</name>
</gene>
<protein>
    <recommendedName>
        <fullName evidence="4">TPX2 C-terminal domain-containing protein</fullName>
    </recommendedName>
</protein>
<evidence type="ECO:0000313" key="3">
    <source>
        <dbReference type="Proteomes" id="UP000636800"/>
    </source>
</evidence>
<dbReference type="AlphaFoldDB" id="A0A835Q4Q9"/>
<feature type="region of interest" description="Disordered" evidence="1">
    <location>
        <begin position="359"/>
        <end position="388"/>
    </location>
</feature>
<name>A0A835Q4Q9_VANPL</name>
<feature type="region of interest" description="Disordered" evidence="1">
    <location>
        <begin position="152"/>
        <end position="215"/>
    </location>
</feature>
<comment type="caution">
    <text evidence="2">The sequence shown here is derived from an EMBL/GenBank/DDBJ whole genome shotgun (WGS) entry which is preliminary data.</text>
</comment>
<accession>A0A835Q4Q9</accession>
<feature type="compositionally biased region" description="Basic and acidic residues" evidence="1">
    <location>
        <begin position="152"/>
        <end position="165"/>
    </location>
</feature>
<evidence type="ECO:0000313" key="2">
    <source>
        <dbReference type="EMBL" id="KAG0464190.1"/>
    </source>
</evidence>
<feature type="region of interest" description="Disordered" evidence="1">
    <location>
        <begin position="108"/>
        <end position="132"/>
    </location>
</feature>
<feature type="compositionally biased region" description="Polar residues" evidence="1">
    <location>
        <begin position="368"/>
        <end position="388"/>
    </location>
</feature>
<dbReference type="PANTHER" id="PTHR47067">
    <property type="entry name" value="TPX2 (TARGETING PROTEIN FOR XKLP2) PROTEIN FAMILY-RELATED"/>
    <property type="match status" value="1"/>
</dbReference>
<feature type="region of interest" description="Disordered" evidence="1">
    <location>
        <begin position="230"/>
        <end position="249"/>
    </location>
</feature>
<feature type="compositionally biased region" description="Low complexity" evidence="1">
    <location>
        <begin position="169"/>
        <end position="181"/>
    </location>
</feature>
<evidence type="ECO:0008006" key="4">
    <source>
        <dbReference type="Google" id="ProtNLM"/>
    </source>
</evidence>
<dbReference type="EMBL" id="JADCNL010000010">
    <property type="protein sequence ID" value="KAG0464190.1"/>
    <property type="molecule type" value="Genomic_DNA"/>
</dbReference>
<feature type="compositionally biased region" description="Basic and acidic residues" evidence="1">
    <location>
        <begin position="192"/>
        <end position="205"/>
    </location>
</feature>
<dbReference type="PANTHER" id="PTHR47067:SF7">
    <property type="entry name" value="TPX2 (TARGETING PROTEIN FOR XKLP2) PROTEIN FAMILY"/>
    <property type="match status" value="1"/>
</dbReference>
<organism evidence="2 3">
    <name type="scientific">Vanilla planifolia</name>
    <name type="common">Vanilla</name>
    <dbReference type="NCBI Taxonomy" id="51239"/>
    <lineage>
        <taxon>Eukaryota</taxon>
        <taxon>Viridiplantae</taxon>
        <taxon>Streptophyta</taxon>
        <taxon>Embryophyta</taxon>
        <taxon>Tracheophyta</taxon>
        <taxon>Spermatophyta</taxon>
        <taxon>Magnoliopsida</taxon>
        <taxon>Liliopsida</taxon>
        <taxon>Asparagales</taxon>
        <taxon>Orchidaceae</taxon>
        <taxon>Vanilloideae</taxon>
        <taxon>Vanilleae</taxon>
        <taxon>Vanilla</taxon>
    </lineage>
</organism>
<evidence type="ECO:0000256" key="1">
    <source>
        <dbReference type="SAM" id="MobiDB-lite"/>
    </source>
</evidence>
<sequence>MAELADACKRSGEVELASALRESISFGRFLSESLDWEKWSVFCHNKHLEEAKNCSVPGSVAQKKAYFEAHYKRTASQKSVGSPESENDGYSEMKAEKVMENACTYEENHGLSEGDDQGAKPSNRVQSCERETSVSQIELAKVKLQRKERSKLLQELPNQEKERRSQQNLLTSSSKAVTSVSKENKAPQSHLEIGRRSTDRRKVASESENPTSVHKILPMFEKMGDSKATCASARPSKLGDGRTKTPARASTNGVLKHTITTPQTDHKRAYTQSCETSCGRRRVDPKLCMLSINCFKSPSAREYKEINAGSASSSCKNKEQSVSEVRKMWQNRCFKARPLPDFYHNAERSKIEVNKAQLKKTASPVFGRSNSKSNAETRPLRSSFTSPSLRSGSWINAMT</sequence>
<dbReference type="OrthoDB" id="430364at2759"/>
<reference evidence="2 3" key="1">
    <citation type="journal article" date="2020" name="Nat. Food">
        <title>A phased Vanilla planifolia genome enables genetic improvement of flavour and production.</title>
        <authorList>
            <person name="Hasing T."/>
            <person name="Tang H."/>
            <person name="Brym M."/>
            <person name="Khazi F."/>
            <person name="Huang T."/>
            <person name="Chambers A.H."/>
        </authorList>
    </citation>
    <scope>NUCLEOTIDE SEQUENCE [LARGE SCALE GENOMIC DNA]</scope>
    <source>
        <tissue evidence="2">Leaf</tissue>
    </source>
</reference>